<dbReference type="CDD" id="cd06587">
    <property type="entry name" value="VOC"/>
    <property type="match status" value="1"/>
</dbReference>
<name>A0AAE3R7S1_9BACT</name>
<sequence>MEKTTIVIPPKNTQSVFANMRGAHVALRVPNYDKTKKWYMEKLDFRLLHEWPFGNLQLAYLAPANDDTFWIELLAGGNPEPKTSYRDLNESLHPAGYHHICMDVKSVDDTLAQLRNRGVTILGEAFDLPVIGKRLGFFSDLWGNVIELSEAL</sequence>
<keyword evidence="1" id="KW-0479">Metal-binding</keyword>
<dbReference type="Gene3D" id="3.10.180.10">
    <property type="entry name" value="2,3-Dihydroxybiphenyl 1,2-Dioxygenase, domain 1"/>
    <property type="match status" value="1"/>
</dbReference>
<dbReference type="PANTHER" id="PTHR43048:SF3">
    <property type="entry name" value="METHYLMALONYL-COA EPIMERASE, MITOCHONDRIAL"/>
    <property type="match status" value="1"/>
</dbReference>
<comment type="caution">
    <text evidence="3">The sequence shown here is derived from an EMBL/GenBank/DDBJ whole genome shotgun (WGS) entry which is preliminary data.</text>
</comment>
<evidence type="ECO:0000313" key="4">
    <source>
        <dbReference type="Proteomes" id="UP001232063"/>
    </source>
</evidence>
<keyword evidence="4" id="KW-1185">Reference proteome</keyword>
<proteinExistence type="predicted"/>
<dbReference type="Pfam" id="PF00903">
    <property type="entry name" value="Glyoxalase"/>
    <property type="match status" value="1"/>
</dbReference>
<accession>A0AAE3R7S1</accession>
<evidence type="ECO:0000313" key="3">
    <source>
        <dbReference type="EMBL" id="MDJ1502312.1"/>
    </source>
</evidence>
<dbReference type="PROSITE" id="PS51819">
    <property type="entry name" value="VOC"/>
    <property type="match status" value="1"/>
</dbReference>
<dbReference type="InterPro" id="IPR051785">
    <property type="entry name" value="MMCE/EMCE_epimerase"/>
</dbReference>
<dbReference type="AlphaFoldDB" id="A0AAE3R7S1"/>
<protein>
    <submittedName>
        <fullName evidence="3">VOC family protein</fullName>
    </submittedName>
</protein>
<organism evidence="3 4">
    <name type="scientific">Xanthocytophaga agilis</name>
    <dbReference type="NCBI Taxonomy" id="3048010"/>
    <lineage>
        <taxon>Bacteria</taxon>
        <taxon>Pseudomonadati</taxon>
        <taxon>Bacteroidota</taxon>
        <taxon>Cytophagia</taxon>
        <taxon>Cytophagales</taxon>
        <taxon>Rhodocytophagaceae</taxon>
        <taxon>Xanthocytophaga</taxon>
    </lineage>
</organism>
<dbReference type="InterPro" id="IPR037523">
    <property type="entry name" value="VOC_core"/>
</dbReference>
<evidence type="ECO:0000259" key="2">
    <source>
        <dbReference type="PROSITE" id="PS51819"/>
    </source>
</evidence>
<evidence type="ECO:0000256" key="1">
    <source>
        <dbReference type="ARBA" id="ARBA00022723"/>
    </source>
</evidence>
<dbReference type="InterPro" id="IPR029068">
    <property type="entry name" value="Glyas_Bleomycin-R_OHBP_Dase"/>
</dbReference>
<dbReference type="GO" id="GO:0004493">
    <property type="term" value="F:methylmalonyl-CoA epimerase activity"/>
    <property type="evidence" value="ECO:0007669"/>
    <property type="project" value="TreeGrafter"/>
</dbReference>
<dbReference type="GO" id="GO:0046872">
    <property type="term" value="F:metal ion binding"/>
    <property type="evidence" value="ECO:0007669"/>
    <property type="project" value="UniProtKB-KW"/>
</dbReference>
<feature type="domain" description="VOC" evidence="2">
    <location>
        <begin position="21"/>
        <end position="151"/>
    </location>
</feature>
<dbReference type="InterPro" id="IPR004360">
    <property type="entry name" value="Glyas_Fos-R_dOase_dom"/>
</dbReference>
<gene>
    <name evidence="3" type="ORF">QNI22_16725</name>
</gene>
<dbReference type="EMBL" id="JASJOU010000005">
    <property type="protein sequence ID" value="MDJ1502312.1"/>
    <property type="molecule type" value="Genomic_DNA"/>
</dbReference>
<dbReference type="PANTHER" id="PTHR43048">
    <property type="entry name" value="METHYLMALONYL-COA EPIMERASE"/>
    <property type="match status" value="1"/>
</dbReference>
<dbReference type="SUPFAM" id="SSF54593">
    <property type="entry name" value="Glyoxalase/Bleomycin resistance protein/Dihydroxybiphenyl dioxygenase"/>
    <property type="match status" value="1"/>
</dbReference>
<dbReference type="Proteomes" id="UP001232063">
    <property type="component" value="Unassembled WGS sequence"/>
</dbReference>
<dbReference type="GO" id="GO:0046491">
    <property type="term" value="P:L-methylmalonyl-CoA metabolic process"/>
    <property type="evidence" value="ECO:0007669"/>
    <property type="project" value="TreeGrafter"/>
</dbReference>
<reference evidence="3" key="1">
    <citation type="submission" date="2023-05" db="EMBL/GenBank/DDBJ databases">
        <authorList>
            <person name="Zhang X."/>
        </authorList>
    </citation>
    <scope>NUCLEOTIDE SEQUENCE</scope>
    <source>
        <strain evidence="3">BD1B2-1</strain>
    </source>
</reference>
<dbReference type="RefSeq" id="WP_314512289.1">
    <property type="nucleotide sequence ID" value="NZ_JASJOU010000005.1"/>
</dbReference>